<dbReference type="EMBL" id="JACBGI020000021">
    <property type="protein sequence ID" value="MBF6058588.1"/>
    <property type="molecule type" value="Genomic_DNA"/>
</dbReference>
<evidence type="ECO:0000313" key="2">
    <source>
        <dbReference type="EMBL" id="MBF6058588.1"/>
    </source>
</evidence>
<gene>
    <name evidence="2" type="ORF">H8792_009570</name>
</gene>
<dbReference type="PANTHER" id="PTHR43451:SF1">
    <property type="entry name" value="ACETYLTRANSFERASE"/>
    <property type="match status" value="1"/>
</dbReference>
<name>A0ABS0BXR4_9GAMM</name>
<dbReference type="CDD" id="cd04301">
    <property type="entry name" value="NAT_SF"/>
    <property type="match status" value="1"/>
</dbReference>
<dbReference type="SUPFAM" id="SSF55729">
    <property type="entry name" value="Acyl-CoA N-acyltransferases (Nat)"/>
    <property type="match status" value="1"/>
</dbReference>
<accession>A0ABS0BXR4</accession>
<dbReference type="InterPro" id="IPR000182">
    <property type="entry name" value="GNAT_dom"/>
</dbReference>
<reference evidence="2 3" key="1">
    <citation type="submission" date="2020-11" db="EMBL/GenBank/DDBJ databases">
        <title>Sulfur oxidizing isolate from Hospital Hole Sinkhole.</title>
        <authorList>
            <person name="Scott K.M."/>
        </authorList>
    </citation>
    <scope>NUCLEOTIDE SEQUENCE [LARGE SCALE GENOMIC DNA]</scope>
    <source>
        <strain evidence="2 3">HH1</strain>
    </source>
</reference>
<evidence type="ECO:0000259" key="1">
    <source>
        <dbReference type="PROSITE" id="PS51186"/>
    </source>
</evidence>
<sequence>MVIRPAETSDTEKIAATHKASIETICSNFYNSQSIAGWVEILSPAIYEDAIENKVMILAEENEEILGIGILDLAEGEIGAIYIHPKAKGKGYGRKLLLELESIALKNNVTQLALCSTMNALGFYQHHGYIGTDKTFHELPNGIKLECIKMSKNLKKQNESA</sequence>
<proteinExistence type="predicted"/>
<dbReference type="RefSeq" id="WP_185978729.1">
    <property type="nucleotide sequence ID" value="NZ_JACBGI020000021.1"/>
</dbReference>
<dbReference type="Pfam" id="PF13673">
    <property type="entry name" value="Acetyltransf_10"/>
    <property type="match status" value="1"/>
</dbReference>
<feature type="domain" description="N-acetyltransferase" evidence="1">
    <location>
        <begin position="1"/>
        <end position="155"/>
    </location>
</feature>
<organism evidence="2 3">
    <name type="scientific">Thiomicrorhabdus heinhorstiae</name>
    <dbReference type="NCBI Taxonomy" id="2748010"/>
    <lineage>
        <taxon>Bacteria</taxon>
        <taxon>Pseudomonadati</taxon>
        <taxon>Pseudomonadota</taxon>
        <taxon>Gammaproteobacteria</taxon>
        <taxon>Thiotrichales</taxon>
        <taxon>Piscirickettsiaceae</taxon>
        <taxon>Thiomicrorhabdus</taxon>
    </lineage>
</organism>
<dbReference type="PROSITE" id="PS51186">
    <property type="entry name" value="GNAT"/>
    <property type="match status" value="1"/>
</dbReference>
<dbReference type="Proteomes" id="UP001193680">
    <property type="component" value="Unassembled WGS sequence"/>
</dbReference>
<dbReference type="PANTHER" id="PTHR43451">
    <property type="entry name" value="ACETYLTRANSFERASE (GNAT) FAMILY PROTEIN"/>
    <property type="match status" value="1"/>
</dbReference>
<comment type="caution">
    <text evidence="2">The sequence shown here is derived from an EMBL/GenBank/DDBJ whole genome shotgun (WGS) entry which is preliminary data.</text>
</comment>
<keyword evidence="3" id="KW-1185">Reference proteome</keyword>
<protein>
    <submittedName>
        <fullName evidence="2">GNAT family N-acetyltransferase</fullName>
    </submittedName>
</protein>
<dbReference type="InterPro" id="IPR052564">
    <property type="entry name" value="N-acetyltrans/Recomb-assoc"/>
</dbReference>
<evidence type="ECO:0000313" key="3">
    <source>
        <dbReference type="Proteomes" id="UP001193680"/>
    </source>
</evidence>
<dbReference type="InterPro" id="IPR016181">
    <property type="entry name" value="Acyl_CoA_acyltransferase"/>
</dbReference>
<dbReference type="Gene3D" id="3.40.630.30">
    <property type="match status" value="1"/>
</dbReference>